<organism evidence="2 3">
    <name type="scientific">Lactiplantibacillus dongliensis</name>
    <dbReference type="NCBI Taxonomy" id="2559919"/>
    <lineage>
        <taxon>Bacteria</taxon>
        <taxon>Bacillati</taxon>
        <taxon>Bacillota</taxon>
        <taxon>Bacilli</taxon>
        <taxon>Lactobacillales</taxon>
        <taxon>Lactobacillaceae</taxon>
        <taxon>Lactiplantibacillus</taxon>
    </lineage>
</organism>
<gene>
    <name evidence="2" type="ORF">ACFP3T_06240</name>
</gene>
<feature type="transmembrane region" description="Helical" evidence="1">
    <location>
        <begin position="86"/>
        <end position="110"/>
    </location>
</feature>
<keyword evidence="1" id="KW-0812">Transmembrane</keyword>
<evidence type="ECO:0008006" key="4">
    <source>
        <dbReference type="Google" id="ProtNLM"/>
    </source>
</evidence>
<dbReference type="Proteomes" id="UP001596253">
    <property type="component" value="Unassembled WGS sequence"/>
</dbReference>
<reference evidence="3" key="1">
    <citation type="journal article" date="2019" name="Int. J. Syst. Evol. Microbiol.">
        <title>The Global Catalogue of Microorganisms (GCM) 10K type strain sequencing project: providing services to taxonomists for standard genome sequencing and annotation.</title>
        <authorList>
            <consortium name="The Broad Institute Genomics Platform"/>
            <consortium name="The Broad Institute Genome Sequencing Center for Infectious Disease"/>
            <person name="Wu L."/>
            <person name="Ma J."/>
        </authorList>
    </citation>
    <scope>NUCLEOTIDE SEQUENCE [LARGE SCALE GENOMIC DNA]</scope>
    <source>
        <strain evidence="3">CCM 8932</strain>
    </source>
</reference>
<name>A0ABW1R386_9LACO</name>
<dbReference type="RefSeq" id="WP_137641135.1">
    <property type="nucleotide sequence ID" value="NZ_BJDK01000041.1"/>
</dbReference>
<evidence type="ECO:0000313" key="2">
    <source>
        <dbReference type="EMBL" id="MFC6164268.1"/>
    </source>
</evidence>
<keyword evidence="3" id="KW-1185">Reference proteome</keyword>
<evidence type="ECO:0000256" key="1">
    <source>
        <dbReference type="SAM" id="Phobius"/>
    </source>
</evidence>
<proteinExistence type="predicted"/>
<keyword evidence="1" id="KW-1133">Transmembrane helix</keyword>
<comment type="caution">
    <text evidence="2">The sequence shown here is derived from an EMBL/GenBank/DDBJ whole genome shotgun (WGS) entry which is preliminary data.</text>
</comment>
<evidence type="ECO:0000313" key="3">
    <source>
        <dbReference type="Proteomes" id="UP001596253"/>
    </source>
</evidence>
<protein>
    <recommendedName>
        <fullName evidence="4">Integral membrane protein</fullName>
    </recommendedName>
</protein>
<keyword evidence="1" id="KW-0472">Membrane</keyword>
<dbReference type="EMBL" id="JBHSSD010000029">
    <property type="protein sequence ID" value="MFC6164268.1"/>
    <property type="molecule type" value="Genomic_DNA"/>
</dbReference>
<accession>A0ABW1R386</accession>
<sequence>MRLKYPWLLGIAVLQPLLVIYYRQRLLTAFWLPYRGVPQLFQTFDHWRATNQVTLAFFIGLLCPLVAFLVVNFYPVNRQQRFPNYYGLLSAPAIFLELSFLIDFISHYTLLNQTELLWILVYTGTLSLIVLSHLGYRYYALHH</sequence>
<feature type="transmembrane region" description="Helical" evidence="1">
    <location>
        <begin position="53"/>
        <end position="74"/>
    </location>
</feature>
<feature type="transmembrane region" description="Helical" evidence="1">
    <location>
        <begin position="116"/>
        <end position="136"/>
    </location>
</feature>